<comment type="caution">
    <text evidence="2">The sequence shown here is derived from an EMBL/GenBank/DDBJ whole genome shotgun (WGS) entry which is preliminary data.</text>
</comment>
<protein>
    <submittedName>
        <fullName evidence="2">Uncharacterized protein</fullName>
    </submittedName>
</protein>
<dbReference type="EMBL" id="JANCYW010000003">
    <property type="protein sequence ID" value="KAK4534947.1"/>
    <property type="molecule type" value="Genomic_DNA"/>
</dbReference>
<reference evidence="2 3" key="1">
    <citation type="submission" date="2022-07" db="EMBL/GenBank/DDBJ databases">
        <title>Genome-wide signatures of adaptation to extreme environments.</title>
        <authorList>
            <person name="Cho C.H."/>
            <person name="Yoon H.S."/>
        </authorList>
    </citation>
    <scope>NUCLEOTIDE SEQUENCE [LARGE SCALE GENOMIC DNA]</scope>
    <source>
        <strain evidence="2 3">DBV 063 E5</strain>
    </source>
</reference>
<dbReference type="AlphaFoldDB" id="A0AAV9IRL9"/>
<feature type="region of interest" description="Disordered" evidence="1">
    <location>
        <begin position="116"/>
        <end position="135"/>
    </location>
</feature>
<evidence type="ECO:0000256" key="1">
    <source>
        <dbReference type="SAM" id="MobiDB-lite"/>
    </source>
</evidence>
<gene>
    <name evidence="2" type="ORF">CDCA_CDCA03G0972</name>
</gene>
<accession>A0AAV9IRL9</accession>
<dbReference type="Proteomes" id="UP001301350">
    <property type="component" value="Unassembled WGS sequence"/>
</dbReference>
<keyword evidence="3" id="KW-1185">Reference proteome</keyword>
<sequence>MQSIQLWRWAWRRCCTNFSSGGGGSAPLSEADQLRRIAEGYAPATGERLADLAHEVFGTIDGKSLVGGRSGRKFLQAPYTGPRIASWYPERIEANPYCRYGMTEKQERFRRKLAIWRMQGRGPPKKHSGKRAKRR</sequence>
<evidence type="ECO:0000313" key="3">
    <source>
        <dbReference type="Proteomes" id="UP001301350"/>
    </source>
</evidence>
<organism evidence="2 3">
    <name type="scientific">Cyanidium caldarium</name>
    <name type="common">Red alga</name>
    <dbReference type="NCBI Taxonomy" id="2771"/>
    <lineage>
        <taxon>Eukaryota</taxon>
        <taxon>Rhodophyta</taxon>
        <taxon>Bangiophyceae</taxon>
        <taxon>Cyanidiales</taxon>
        <taxon>Cyanidiaceae</taxon>
        <taxon>Cyanidium</taxon>
    </lineage>
</organism>
<evidence type="ECO:0000313" key="2">
    <source>
        <dbReference type="EMBL" id="KAK4534947.1"/>
    </source>
</evidence>
<feature type="compositionally biased region" description="Basic residues" evidence="1">
    <location>
        <begin position="123"/>
        <end position="135"/>
    </location>
</feature>
<proteinExistence type="predicted"/>
<name>A0AAV9IRL9_CYACA</name>